<evidence type="ECO:0000256" key="3">
    <source>
        <dbReference type="ARBA" id="ARBA00022692"/>
    </source>
</evidence>
<dbReference type="InterPro" id="IPR014227">
    <property type="entry name" value="YtvI-like"/>
</dbReference>
<sequence length="379" mass="42342">MTKAQGWIIARFVLVIFILISVVWLLGWLFTISYPFWIAAGLVWMFIPLIRLFRRKLKLPNGLAVLTALLIGLGTLIAFFTGIIFLIIIGVRRISTYVPEWIEVSSKQIQLFFNQSILPIWHRITGFTDSLTVEQQETLQGGITQLGSQVAAMFGEMGQGLADALGVLLVTVPSFLIGFLFVFLAFYFIGKDWDTLTTRVKNTVPPSFIKKGTEFRKIFRHRVLGFLRAQLILMGIASIIVFIGLTILRVDYAFNIALFVGIAEILPYLGSGTILIPWLIYLFLSGNVKLGIGIAVVYGVTIAVRQTIEPKILSSSMNLNALAVLLSLFIGFQIFGILGLFIGPFILVILVILKDIGVVKEIGDFIKYGWKEEKEENSK</sequence>
<evidence type="ECO:0000256" key="5">
    <source>
        <dbReference type="ARBA" id="ARBA00023136"/>
    </source>
</evidence>
<evidence type="ECO:0000256" key="1">
    <source>
        <dbReference type="ARBA" id="ARBA00004141"/>
    </source>
</evidence>
<evidence type="ECO:0000256" key="6">
    <source>
        <dbReference type="SAM" id="Phobius"/>
    </source>
</evidence>
<dbReference type="eggNOG" id="COG0628">
    <property type="taxonomic scope" value="Bacteria"/>
</dbReference>
<comment type="similarity">
    <text evidence="2">Belongs to the autoinducer-2 exporter (AI-2E) (TC 2.A.86) family.</text>
</comment>
<feature type="transmembrane region" description="Helical" evidence="6">
    <location>
        <begin position="290"/>
        <end position="308"/>
    </location>
</feature>
<dbReference type="HOGENOM" id="CLU_031275_4_0_9"/>
<feature type="transmembrane region" description="Helical" evidence="6">
    <location>
        <begin position="65"/>
        <end position="91"/>
    </location>
</feature>
<organism evidence="7 8">
    <name type="scientific">Evansella cellulosilytica (strain ATCC 21833 / DSM 2522 / FERM P-1141 / JCM 9156 / N-4)</name>
    <name type="common">Bacillus cellulosilyticus</name>
    <dbReference type="NCBI Taxonomy" id="649639"/>
    <lineage>
        <taxon>Bacteria</taxon>
        <taxon>Bacillati</taxon>
        <taxon>Bacillota</taxon>
        <taxon>Bacilli</taxon>
        <taxon>Bacillales</taxon>
        <taxon>Bacillaceae</taxon>
        <taxon>Evansella</taxon>
    </lineage>
</organism>
<dbReference type="AlphaFoldDB" id="E6U045"/>
<feature type="transmembrane region" description="Helical" evidence="6">
    <location>
        <begin position="226"/>
        <end position="250"/>
    </location>
</feature>
<gene>
    <name evidence="7" type="ordered locus">Bcell_0768</name>
</gene>
<evidence type="ECO:0000313" key="7">
    <source>
        <dbReference type="EMBL" id="ADU29049.1"/>
    </source>
</evidence>
<dbReference type="Proteomes" id="UP000001401">
    <property type="component" value="Chromosome"/>
</dbReference>
<keyword evidence="4 6" id="KW-1133">Transmembrane helix</keyword>
<evidence type="ECO:0000313" key="8">
    <source>
        <dbReference type="Proteomes" id="UP000001401"/>
    </source>
</evidence>
<dbReference type="GO" id="GO:0055085">
    <property type="term" value="P:transmembrane transport"/>
    <property type="evidence" value="ECO:0007669"/>
    <property type="project" value="TreeGrafter"/>
</dbReference>
<feature type="transmembrane region" description="Helical" evidence="6">
    <location>
        <begin position="256"/>
        <end position="283"/>
    </location>
</feature>
<protein>
    <submittedName>
        <fullName evidence="7">Sporulation integral membrane protein YtvI</fullName>
    </submittedName>
</protein>
<dbReference type="STRING" id="649639.Bcell_0768"/>
<proteinExistence type="inferred from homology"/>
<dbReference type="InterPro" id="IPR002549">
    <property type="entry name" value="AI-2E-like"/>
</dbReference>
<accession>E6U045</accession>
<dbReference type="EMBL" id="CP002394">
    <property type="protein sequence ID" value="ADU29049.1"/>
    <property type="molecule type" value="Genomic_DNA"/>
</dbReference>
<dbReference type="PANTHER" id="PTHR21716:SF68">
    <property type="entry name" value="TRANSPORT PROTEIN YTVI-RELATED"/>
    <property type="match status" value="1"/>
</dbReference>
<evidence type="ECO:0000256" key="2">
    <source>
        <dbReference type="ARBA" id="ARBA00009773"/>
    </source>
</evidence>
<dbReference type="KEGG" id="bco:Bcell_0768"/>
<keyword evidence="3 6" id="KW-0812">Transmembrane</keyword>
<feature type="transmembrane region" description="Helical" evidence="6">
    <location>
        <begin position="320"/>
        <end position="353"/>
    </location>
</feature>
<feature type="transmembrane region" description="Helical" evidence="6">
    <location>
        <begin position="164"/>
        <end position="189"/>
    </location>
</feature>
<dbReference type="NCBIfam" id="TIGR02872">
    <property type="entry name" value="spore_ytvI"/>
    <property type="match status" value="1"/>
</dbReference>
<dbReference type="Pfam" id="PF01594">
    <property type="entry name" value="AI-2E_transport"/>
    <property type="match status" value="1"/>
</dbReference>
<evidence type="ECO:0000256" key="4">
    <source>
        <dbReference type="ARBA" id="ARBA00022989"/>
    </source>
</evidence>
<keyword evidence="8" id="KW-1185">Reference proteome</keyword>
<dbReference type="RefSeq" id="WP_013487390.1">
    <property type="nucleotide sequence ID" value="NC_014829.1"/>
</dbReference>
<feature type="transmembrane region" description="Helical" evidence="6">
    <location>
        <begin position="36"/>
        <end position="53"/>
    </location>
</feature>
<keyword evidence="5 6" id="KW-0472">Membrane</keyword>
<feature type="transmembrane region" description="Helical" evidence="6">
    <location>
        <begin position="12"/>
        <end position="30"/>
    </location>
</feature>
<name>E6U045_EVAC2</name>
<reference evidence="7 8" key="1">
    <citation type="submission" date="2010-12" db="EMBL/GenBank/DDBJ databases">
        <title>Complete sequence of Bacillus cellulosilyticus DSM 2522.</title>
        <authorList>
            <consortium name="US DOE Joint Genome Institute"/>
            <person name="Lucas S."/>
            <person name="Copeland A."/>
            <person name="Lapidus A."/>
            <person name="Cheng J.-F."/>
            <person name="Bruce D."/>
            <person name="Goodwin L."/>
            <person name="Pitluck S."/>
            <person name="Chertkov O."/>
            <person name="Detter J.C."/>
            <person name="Han C."/>
            <person name="Tapia R."/>
            <person name="Land M."/>
            <person name="Hauser L."/>
            <person name="Jeffries C."/>
            <person name="Kyrpides N."/>
            <person name="Ivanova N."/>
            <person name="Mikhailova N."/>
            <person name="Brumm P."/>
            <person name="Mead D."/>
            <person name="Woyke T."/>
        </authorList>
    </citation>
    <scope>NUCLEOTIDE SEQUENCE [LARGE SCALE GENOMIC DNA]</scope>
    <source>
        <strain evidence="8">ATCC 21833 / DSM 2522 / FERM P-1141 / JCM 9156 / N-4</strain>
    </source>
</reference>
<dbReference type="GO" id="GO:0016020">
    <property type="term" value="C:membrane"/>
    <property type="evidence" value="ECO:0007669"/>
    <property type="project" value="UniProtKB-SubCell"/>
</dbReference>
<dbReference type="PANTHER" id="PTHR21716">
    <property type="entry name" value="TRANSMEMBRANE PROTEIN"/>
    <property type="match status" value="1"/>
</dbReference>
<dbReference type="OrthoDB" id="9774361at2"/>
<comment type="subcellular location">
    <subcellularLocation>
        <location evidence="1">Membrane</location>
        <topology evidence="1">Multi-pass membrane protein</topology>
    </subcellularLocation>
</comment>